<dbReference type="InterPro" id="IPR026360">
    <property type="entry name" value="Xnuc_lig_assoc"/>
</dbReference>
<sequence>MKTDVLTFTDRGIYCPAGDFHVDPWRPVARALITHGHADHARPGHGRYLATHAALPVMRHRLGEITAEGIAYGEVRRIGGASVSFHPAGHLPGSAQIRIEVGGEVWVVSGDYKTTDDGFCEPFEPVRCHGFITECTFGLPVFKWPPQARVAEEINAWWRQCRAEGKTALLGAYSLGKAQRLLSLLDPVGPILTHGAVEATNGILRAQGYALPDTIRVTPDTAVKDHAGALVLAPSAALGSAWARRFRNPSAGFASGWMALRGIRRRRGMDRGFVLSDHADWPGLQEAIRATGAETVYATHGYTEIFARWLKAEGYDAHVLKTEFGEEEDGTETTGGEAA</sequence>
<dbReference type="EMBL" id="JAGISH010000010">
    <property type="protein sequence ID" value="MBP0484197.1"/>
    <property type="molecule type" value="Genomic_DNA"/>
</dbReference>
<dbReference type="Proteomes" id="UP000675940">
    <property type="component" value="Unassembled WGS sequence"/>
</dbReference>
<organism evidence="1 2">
    <name type="scientific">Sagittula salina</name>
    <dbReference type="NCBI Taxonomy" id="2820268"/>
    <lineage>
        <taxon>Bacteria</taxon>
        <taxon>Pseudomonadati</taxon>
        <taxon>Pseudomonadota</taxon>
        <taxon>Alphaproteobacteria</taxon>
        <taxon>Rhodobacterales</taxon>
        <taxon>Roseobacteraceae</taxon>
        <taxon>Sagittula</taxon>
    </lineage>
</organism>
<dbReference type="RefSeq" id="WP_209362315.1">
    <property type="nucleotide sequence ID" value="NZ_JAGISH010000010.1"/>
</dbReference>
<dbReference type="InterPro" id="IPR050698">
    <property type="entry name" value="MBL"/>
</dbReference>
<dbReference type="NCBIfam" id="TIGR04122">
    <property type="entry name" value="Xnuc_lig_assoc"/>
    <property type="match status" value="1"/>
</dbReference>
<protein>
    <submittedName>
        <fullName evidence="1">Ligase-associated DNA damage response exonuclease</fullName>
        <ecNumber evidence="1">3.1.-.-</ecNumber>
    </submittedName>
</protein>
<proteinExistence type="predicted"/>
<dbReference type="EC" id="3.1.-.-" evidence="1"/>
<keyword evidence="1" id="KW-0269">Exonuclease</keyword>
<keyword evidence="1" id="KW-0436">Ligase</keyword>
<dbReference type="SUPFAM" id="SSF56281">
    <property type="entry name" value="Metallo-hydrolase/oxidoreductase"/>
    <property type="match status" value="1"/>
</dbReference>
<dbReference type="AlphaFoldDB" id="A0A940MUI8"/>
<dbReference type="GO" id="GO:0016874">
    <property type="term" value="F:ligase activity"/>
    <property type="evidence" value="ECO:0007669"/>
    <property type="project" value="UniProtKB-KW"/>
</dbReference>
<comment type="caution">
    <text evidence="1">The sequence shown here is derived from an EMBL/GenBank/DDBJ whole genome shotgun (WGS) entry which is preliminary data.</text>
</comment>
<dbReference type="GO" id="GO:0004521">
    <property type="term" value="F:RNA endonuclease activity"/>
    <property type="evidence" value="ECO:0007669"/>
    <property type="project" value="TreeGrafter"/>
</dbReference>
<keyword evidence="2" id="KW-1185">Reference proteome</keyword>
<keyword evidence="1" id="KW-0378">Hydrolase</keyword>
<dbReference type="PANTHER" id="PTHR11203:SF49">
    <property type="entry name" value="BLL1145 PROTEIN"/>
    <property type="match status" value="1"/>
</dbReference>
<dbReference type="Gene3D" id="3.60.15.10">
    <property type="entry name" value="Ribonuclease Z/Hydroxyacylglutathione hydrolase-like"/>
    <property type="match status" value="1"/>
</dbReference>
<name>A0A940MUI8_9RHOB</name>
<dbReference type="GO" id="GO:0004527">
    <property type="term" value="F:exonuclease activity"/>
    <property type="evidence" value="ECO:0007669"/>
    <property type="project" value="UniProtKB-KW"/>
</dbReference>
<dbReference type="InterPro" id="IPR036866">
    <property type="entry name" value="RibonucZ/Hydroxyglut_hydro"/>
</dbReference>
<dbReference type="PANTHER" id="PTHR11203">
    <property type="entry name" value="CLEAVAGE AND POLYADENYLATION SPECIFICITY FACTOR FAMILY MEMBER"/>
    <property type="match status" value="1"/>
</dbReference>
<evidence type="ECO:0000313" key="1">
    <source>
        <dbReference type="EMBL" id="MBP0484197.1"/>
    </source>
</evidence>
<reference evidence="1" key="1">
    <citation type="submission" date="2021-03" db="EMBL/GenBank/DDBJ databases">
        <title>Sagittula salina sp. nov. strain M10.9X isolated from the marine waste.</title>
        <authorList>
            <person name="Satari L."/>
            <person name="Molina-Menor E."/>
            <person name="Vidal-Verdu A."/>
            <person name="Pascual J."/>
            <person name="Pereto J."/>
            <person name="Porcar M."/>
        </authorList>
    </citation>
    <scope>NUCLEOTIDE SEQUENCE</scope>
    <source>
        <strain evidence="1">M10.9X</strain>
    </source>
</reference>
<keyword evidence="1" id="KW-0540">Nuclease</keyword>
<gene>
    <name evidence="1" type="ORF">J5474_17100</name>
</gene>
<accession>A0A940MUI8</accession>
<evidence type="ECO:0000313" key="2">
    <source>
        <dbReference type="Proteomes" id="UP000675940"/>
    </source>
</evidence>